<proteinExistence type="predicted"/>
<dbReference type="InterPro" id="IPR014764">
    <property type="entry name" value="DCN-prot"/>
</dbReference>
<evidence type="ECO:0000313" key="3">
    <source>
        <dbReference type="EMBL" id="KFM79080.1"/>
    </source>
</evidence>
<evidence type="ECO:0000259" key="2">
    <source>
        <dbReference type="PROSITE" id="PS51229"/>
    </source>
</evidence>
<dbReference type="OMA" id="DQMNQNI"/>
<organism evidence="3 4">
    <name type="scientific">Stegodyphus mimosarum</name>
    <name type="common">African social velvet spider</name>
    <dbReference type="NCBI Taxonomy" id="407821"/>
    <lineage>
        <taxon>Eukaryota</taxon>
        <taxon>Metazoa</taxon>
        <taxon>Ecdysozoa</taxon>
        <taxon>Arthropoda</taxon>
        <taxon>Chelicerata</taxon>
        <taxon>Arachnida</taxon>
        <taxon>Araneae</taxon>
        <taxon>Araneomorphae</taxon>
        <taxon>Entelegynae</taxon>
        <taxon>Eresoidea</taxon>
        <taxon>Eresidae</taxon>
        <taxon>Stegodyphus</taxon>
    </lineage>
</organism>
<comment type="function">
    <text evidence="1">Neddylation of cullins play an essential role in the regulation of SCF-type complexes activity.</text>
</comment>
<protein>
    <recommendedName>
        <fullName evidence="1">Defective in cullin neddylation protein</fullName>
    </recommendedName>
</protein>
<sequence length="307" mass="35337">MGKCLSCCPATQSVVTQNCEEKFTDVVQNSEAAEHQPGMSTGDICRSEKGRFETRALPNGTTESNSNSKNLSLTEKLIFPILSTTCIENKRTSHSNREFSESKILAFFEQYKDPNENAVLAEGIERLCSDLNVPLEDFRVLLLAWKFNAKHMFCFTKEEFISGCRNLKADCVQDIQARFPEMMAEVRSPEKFKDLYRFTFKFGLEPDQRVLMSEMAIQLWKLVFHENEPPILHRWLNFLEKHPNVRGISKDTWNMFLNFSESIGEDLSSYDDTAAWPSLFDDFVEYENDQTNQNVVPSKEKGMVDVN</sequence>
<dbReference type="GO" id="GO:0005886">
    <property type="term" value="C:plasma membrane"/>
    <property type="evidence" value="ECO:0007669"/>
    <property type="project" value="UniProtKB-ARBA"/>
</dbReference>
<dbReference type="InterPro" id="IPR042460">
    <property type="entry name" value="DCN1-like_PONY"/>
</dbReference>
<dbReference type="PANTHER" id="PTHR12281">
    <property type="entry name" value="RP42 RELATED"/>
    <property type="match status" value="1"/>
</dbReference>
<keyword evidence="4" id="KW-1185">Reference proteome</keyword>
<dbReference type="EMBL" id="KK120808">
    <property type="protein sequence ID" value="KFM79080.1"/>
    <property type="molecule type" value="Genomic_DNA"/>
</dbReference>
<dbReference type="GO" id="GO:2000436">
    <property type="term" value="P:positive regulation of protein neddylation"/>
    <property type="evidence" value="ECO:0007669"/>
    <property type="project" value="UniProtKB-ARBA"/>
</dbReference>
<dbReference type="Gene3D" id="1.10.238.10">
    <property type="entry name" value="EF-hand"/>
    <property type="match status" value="1"/>
</dbReference>
<dbReference type="GO" id="GO:0031624">
    <property type="term" value="F:ubiquitin conjugating enzyme binding"/>
    <property type="evidence" value="ECO:0007669"/>
    <property type="project" value="TreeGrafter"/>
</dbReference>
<feature type="non-terminal residue" evidence="3">
    <location>
        <position position="307"/>
    </location>
</feature>
<dbReference type="FunFam" id="1.10.238.200:FF:000003">
    <property type="entry name" value="DCN1-like protein 3"/>
    <property type="match status" value="1"/>
</dbReference>
<dbReference type="STRING" id="407821.A0A087UNZ1"/>
<name>A0A087UNZ1_STEMI</name>
<accession>A0A087UNZ1</accession>
<dbReference type="Proteomes" id="UP000054359">
    <property type="component" value="Unassembled WGS sequence"/>
</dbReference>
<gene>
    <name evidence="3" type="ORF">X975_17551</name>
</gene>
<dbReference type="PROSITE" id="PS51229">
    <property type="entry name" value="DCUN1"/>
    <property type="match status" value="1"/>
</dbReference>
<dbReference type="GO" id="GO:0032182">
    <property type="term" value="F:ubiquitin-like protein binding"/>
    <property type="evidence" value="ECO:0007669"/>
    <property type="project" value="TreeGrafter"/>
</dbReference>
<evidence type="ECO:0000313" key="4">
    <source>
        <dbReference type="Proteomes" id="UP000054359"/>
    </source>
</evidence>
<reference evidence="3 4" key="1">
    <citation type="submission" date="2013-11" db="EMBL/GenBank/DDBJ databases">
        <title>Genome sequencing of Stegodyphus mimosarum.</title>
        <authorList>
            <person name="Bechsgaard J."/>
        </authorList>
    </citation>
    <scope>NUCLEOTIDE SEQUENCE [LARGE SCALE GENOMIC DNA]</scope>
</reference>
<dbReference type="OrthoDB" id="27198at2759"/>
<dbReference type="AlphaFoldDB" id="A0A087UNZ1"/>
<dbReference type="GO" id="GO:0045116">
    <property type="term" value="P:protein neddylation"/>
    <property type="evidence" value="ECO:0007669"/>
    <property type="project" value="TreeGrafter"/>
</dbReference>
<evidence type="ECO:0000256" key="1">
    <source>
        <dbReference type="RuleBase" id="RU410713"/>
    </source>
</evidence>
<dbReference type="Gene3D" id="1.10.238.200">
    <property type="entry name" value="Cullin, PONY binding domain"/>
    <property type="match status" value="1"/>
</dbReference>
<dbReference type="InterPro" id="IPR005176">
    <property type="entry name" value="PONY_dom"/>
</dbReference>
<dbReference type="GO" id="GO:0097602">
    <property type="term" value="F:cullin family protein binding"/>
    <property type="evidence" value="ECO:0007669"/>
    <property type="project" value="TreeGrafter"/>
</dbReference>
<feature type="domain" description="DCUN1" evidence="2">
    <location>
        <begin position="99"/>
        <end position="288"/>
    </location>
</feature>
<dbReference type="PANTHER" id="PTHR12281:SF31">
    <property type="entry name" value="DCN1-LIKE PROTEIN 3"/>
    <property type="match status" value="1"/>
</dbReference>
<dbReference type="GO" id="GO:0000151">
    <property type="term" value="C:ubiquitin ligase complex"/>
    <property type="evidence" value="ECO:0007669"/>
    <property type="project" value="TreeGrafter"/>
</dbReference>
<dbReference type="Pfam" id="PF03556">
    <property type="entry name" value="Cullin_binding"/>
    <property type="match status" value="1"/>
</dbReference>